<dbReference type="InterPro" id="IPR000998">
    <property type="entry name" value="MAM_dom"/>
</dbReference>
<dbReference type="Pfam" id="PF20773">
    <property type="entry name" value="InhA-like_MAM"/>
    <property type="match status" value="1"/>
</dbReference>
<dbReference type="PANTHER" id="PTHR36234:SF5">
    <property type="entry name" value="LYSYL ENDOPEPTIDASE"/>
    <property type="match status" value="1"/>
</dbReference>
<evidence type="ECO:0000259" key="2">
    <source>
        <dbReference type="PROSITE" id="PS50853"/>
    </source>
</evidence>
<sequence>MTFDALDMDRVAQEDQLGDVKGIGKYRFAIPHDVSINTAAHGTWEVDADGNNTWTFEVDTPDAAHLNFGFQPFHLPDGASLLILSRQEGLGKLGPYTASENNPADAFWTPVLKGDSAIIKLTVPAAQMAALKFGIVRIGHGYRGFGATAKHCKSGACNTDVACLSAGDPWNNPRRAVAAYTVGGTDTCTGSLVNNTANDKRMLFATATHCGVSSDSIGATLVAYWNYESATCRRPGSSASGQVVPRPSTTSTGVRFLAQTANPFSGSAPAGNRSDFTLLEFLQPANPAFNLYWAGWDRRNVDPVCTNPSDPASTVGLCASIHHPGVDEKRITFVEATMQTGDISGAAGVHWHPFWDPTPPLLPNFPAGSTVPPSVTEPGSSGSPLYNASQRLIGVLSGGPSACGATGADLSDFYGKLAHAWDGLGTPTTAVKSYLDPGGANPDFIDGRGECTAPAEPTNVTATATAPNAITVNWTAVSGITTYRVFRSIGACPGSAYTQIAEVTSGTSYVDSTVSGGTTYSYKVSSRDTVQPCDSAQSTCSSATATGACTLPPTFAGLASATNAGAAACSVNLSWSAATPNCGGGGTVRYNVYRSTTPGFTPSAATLVQSCVTGTSFTDTTVGGGNAYQYIVHAESSDGSGAGLCAAGLEDANTERKSATPSGPDSNVFSDNAEAGLVNWTATGTGSVGANWAVVTTQANSPTSSFFVPDPNNVSERFLTLNNAITVPNAPDTTLEFYIRYFTEAGYDGTLLEYSLDGGTTWTDILDAQGAVPANANRFLSGGYNGAMNANGAFGARTAWHGDFNTAWIRSSVDLSAFAGTSAKFRFRFKSDTSLARTGFWLDDVRLFYGTACTSGLPDQIFRNGFEAVVR</sequence>
<dbReference type="PANTHER" id="PTHR36234">
    <property type="entry name" value="LYSYL ENDOPEPTIDASE"/>
    <property type="match status" value="1"/>
</dbReference>
<evidence type="ECO:0000313" key="3">
    <source>
        <dbReference type="EMBL" id="MCQ4166509.1"/>
    </source>
</evidence>
<dbReference type="EMBL" id="JANFQO010000018">
    <property type="protein sequence ID" value="MCQ4166509.1"/>
    <property type="molecule type" value="Genomic_DNA"/>
</dbReference>
<accession>A0ABT1QW64</accession>
<dbReference type="Proteomes" id="UP001165498">
    <property type="component" value="Unassembled WGS sequence"/>
</dbReference>
<dbReference type="SUPFAM" id="SSF49265">
    <property type="entry name" value="Fibronectin type III"/>
    <property type="match status" value="1"/>
</dbReference>
<dbReference type="Gene3D" id="2.40.10.10">
    <property type="entry name" value="Trypsin-like serine proteases"/>
    <property type="match status" value="2"/>
</dbReference>
<dbReference type="PROSITE" id="PS50853">
    <property type="entry name" value="FN3"/>
    <property type="match status" value="1"/>
</dbReference>
<name>A0ABT1QW64_9GAMM</name>
<dbReference type="SMART" id="SM00060">
    <property type="entry name" value="FN3"/>
    <property type="match status" value="2"/>
</dbReference>
<comment type="caution">
    <text evidence="3">The sequence shown here is derived from an EMBL/GenBank/DDBJ whole genome shotgun (WGS) entry which is preliminary data.</text>
</comment>
<feature type="domain" description="Fibronectin type-III" evidence="2">
    <location>
        <begin position="456"/>
        <end position="553"/>
    </location>
</feature>
<dbReference type="InterPro" id="IPR003961">
    <property type="entry name" value="FN3_dom"/>
</dbReference>
<dbReference type="Gene3D" id="2.60.40.10">
    <property type="entry name" value="Immunoglobulins"/>
    <property type="match status" value="2"/>
</dbReference>
<dbReference type="SUPFAM" id="SSF50494">
    <property type="entry name" value="Trypsin-like serine proteases"/>
    <property type="match status" value="1"/>
</dbReference>
<dbReference type="InterPro" id="IPR036116">
    <property type="entry name" value="FN3_sf"/>
</dbReference>
<feature type="domain" description="MAM" evidence="1">
    <location>
        <begin position="802"/>
        <end position="855"/>
    </location>
</feature>
<dbReference type="CDD" id="cd00063">
    <property type="entry name" value="FN3"/>
    <property type="match status" value="1"/>
</dbReference>
<gene>
    <name evidence="3" type="ORF">NM961_17470</name>
</gene>
<evidence type="ECO:0000259" key="1">
    <source>
        <dbReference type="PROSITE" id="PS50060"/>
    </source>
</evidence>
<keyword evidence="4" id="KW-1185">Reference proteome</keyword>
<dbReference type="Gene3D" id="2.60.120.260">
    <property type="entry name" value="Galactose-binding domain-like"/>
    <property type="match status" value="1"/>
</dbReference>
<dbReference type="InterPro" id="IPR043504">
    <property type="entry name" value="Peptidase_S1_PA_chymotrypsin"/>
</dbReference>
<evidence type="ECO:0000313" key="4">
    <source>
        <dbReference type="Proteomes" id="UP001165498"/>
    </source>
</evidence>
<proteinExistence type="predicted"/>
<organism evidence="3 4">
    <name type="scientific">Tahibacter harae</name>
    <dbReference type="NCBI Taxonomy" id="2963937"/>
    <lineage>
        <taxon>Bacteria</taxon>
        <taxon>Pseudomonadati</taxon>
        <taxon>Pseudomonadota</taxon>
        <taxon>Gammaproteobacteria</taxon>
        <taxon>Lysobacterales</taxon>
        <taxon>Rhodanobacteraceae</taxon>
        <taxon>Tahibacter</taxon>
    </lineage>
</organism>
<protein>
    <submittedName>
        <fullName evidence="3">Immune inhibitor A</fullName>
    </submittedName>
</protein>
<dbReference type="RefSeq" id="WP_255915699.1">
    <property type="nucleotide sequence ID" value="NZ_JANFQO010000018.1"/>
</dbReference>
<dbReference type="InterPro" id="IPR013783">
    <property type="entry name" value="Ig-like_fold"/>
</dbReference>
<dbReference type="PROSITE" id="PS50060">
    <property type="entry name" value="MAM_2"/>
    <property type="match status" value="1"/>
</dbReference>
<reference evidence="3" key="1">
    <citation type="submission" date="2022-07" db="EMBL/GenBank/DDBJ databases">
        <title>Tahibacter sp., a new gammaproteobacterium isolated from the silt sample collected at pig farm.</title>
        <authorList>
            <person name="Chen H."/>
        </authorList>
    </citation>
    <scope>NUCLEOTIDE SEQUENCE</scope>
    <source>
        <strain evidence="3">P2K</strain>
    </source>
</reference>
<dbReference type="InterPro" id="IPR009003">
    <property type="entry name" value="Peptidase_S1_PA"/>
</dbReference>